<accession>A0A1J1HKN7</accession>
<dbReference type="EMBL" id="CVRI01000009">
    <property type="protein sequence ID" value="CRK88624.1"/>
    <property type="molecule type" value="Genomic_DNA"/>
</dbReference>
<reference evidence="2 3" key="1">
    <citation type="submission" date="2015-04" db="EMBL/GenBank/DDBJ databases">
        <authorList>
            <person name="Syromyatnikov M.Y."/>
            <person name="Popov V.N."/>
        </authorList>
    </citation>
    <scope>NUCLEOTIDE SEQUENCE [LARGE SCALE GENOMIC DNA]</scope>
</reference>
<evidence type="ECO:0000313" key="2">
    <source>
        <dbReference type="EMBL" id="CRK88624.1"/>
    </source>
</evidence>
<dbReference type="Proteomes" id="UP000183832">
    <property type="component" value="Unassembled WGS sequence"/>
</dbReference>
<evidence type="ECO:0000256" key="1">
    <source>
        <dbReference type="SAM" id="Phobius"/>
    </source>
</evidence>
<feature type="transmembrane region" description="Helical" evidence="1">
    <location>
        <begin position="24"/>
        <end position="42"/>
    </location>
</feature>
<dbReference type="AlphaFoldDB" id="A0A1J1HKN7"/>
<keyword evidence="1" id="KW-0472">Membrane</keyword>
<evidence type="ECO:0000313" key="3">
    <source>
        <dbReference type="Proteomes" id="UP000183832"/>
    </source>
</evidence>
<protein>
    <submittedName>
        <fullName evidence="2">CLUMA_CG002432, isoform A</fullName>
    </submittedName>
</protein>
<proteinExistence type="predicted"/>
<gene>
    <name evidence="2" type="ORF">CLUMA_CG002432</name>
</gene>
<keyword evidence="1" id="KW-1133">Transmembrane helix</keyword>
<sequence length="65" mass="7647">MRVTSNVIYSNDEQHGFCKRKRKIFLVFIIIIIFIIIVNFMHSVHFTVADANGELFLKVLDFQCL</sequence>
<keyword evidence="3" id="KW-1185">Reference proteome</keyword>
<keyword evidence="1" id="KW-0812">Transmembrane</keyword>
<name>A0A1J1HKN7_9DIPT</name>
<organism evidence="2 3">
    <name type="scientific">Clunio marinus</name>
    <dbReference type="NCBI Taxonomy" id="568069"/>
    <lineage>
        <taxon>Eukaryota</taxon>
        <taxon>Metazoa</taxon>
        <taxon>Ecdysozoa</taxon>
        <taxon>Arthropoda</taxon>
        <taxon>Hexapoda</taxon>
        <taxon>Insecta</taxon>
        <taxon>Pterygota</taxon>
        <taxon>Neoptera</taxon>
        <taxon>Endopterygota</taxon>
        <taxon>Diptera</taxon>
        <taxon>Nematocera</taxon>
        <taxon>Chironomoidea</taxon>
        <taxon>Chironomidae</taxon>
        <taxon>Clunio</taxon>
    </lineage>
</organism>